<feature type="compositionally biased region" description="Basic and acidic residues" evidence="13">
    <location>
        <begin position="1"/>
        <end position="14"/>
    </location>
</feature>
<name>A0A8D2Q787_VARKO</name>
<dbReference type="CTD" id="4716"/>
<keyword evidence="5" id="KW-0679">Respiratory chain</keyword>
<dbReference type="OMA" id="CKPILEQ"/>
<evidence type="ECO:0000256" key="3">
    <source>
        <dbReference type="ARBA" id="ARBA00014109"/>
    </source>
</evidence>
<keyword evidence="8" id="KW-0496">Mitochondrion</keyword>
<evidence type="ECO:0000256" key="1">
    <source>
        <dbReference type="ARBA" id="ARBA00004443"/>
    </source>
</evidence>
<evidence type="ECO:0000256" key="10">
    <source>
        <dbReference type="ARBA" id="ARBA00024857"/>
    </source>
</evidence>
<dbReference type="KEGG" id="vko:123034823"/>
<dbReference type="GO" id="GO:0005743">
    <property type="term" value="C:mitochondrial inner membrane"/>
    <property type="evidence" value="ECO:0007669"/>
    <property type="project" value="UniProtKB-SubCell"/>
</dbReference>
<comment type="subcellular location">
    <subcellularLocation>
        <location evidence="1">Mitochondrion inner membrane</location>
        <topology evidence="1">Peripheral membrane protein</topology>
        <orientation evidence="1">Matrix side</orientation>
    </subcellularLocation>
</comment>
<gene>
    <name evidence="14" type="primary">NDUFB10</name>
</gene>
<dbReference type="GO" id="GO:0045271">
    <property type="term" value="C:respiratory chain complex I"/>
    <property type="evidence" value="ECO:0007669"/>
    <property type="project" value="UniProtKB-ARBA"/>
</dbReference>
<evidence type="ECO:0000313" key="15">
    <source>
        <dbReference type="Proteomes" id="UP000694545"/>
    </source>
</evidence>
<evidence type="ECO:0000256" key="2">
    <source>
        <dbReference type="ARBA" id="ARBA00008317"/>
    </source>
</evidence>
<proteinExistence type="inferred from homology"/>
<comment type="function">
    <text evidence="10">Accessory subunit that is involved in the functional assembly of the mitochondrial respiratory chain complex I. Complex I has an NADH dehydrogenase activity with ubiquinone as an immediate electron acceptor and mediates the transfer of electrons from NADH to the respiratory chain.</text>
</comment>
<dbReference type="GeneID" id="123034823"/>
<evidence type="ECO:0000256" key="13">
    <source>
        <dbReference type="SAM" id="MobiDB-lite"/>
    </source>
</evidence>
<keyword evidence="4" id="KW-0813">Transport</keyword>
<evidence type="ECO:0000256" key="11">
    <source>
        <dbReference type="ARBA" id="ARBA00030372"/>
    </source>
</evidence>
<evidence type="ECO:0000256" key="4">
    <source>
        <dbReference type="ARBA" id="ARBA00022448"/>
    </source>
</evidence>
<evidence type="ECO:0000256" key="5">
    <source>
        <dbReference type="ARBA" id="ARBA00022660"/>
    </source>
</evidence>
<dbReference type="PANTHER" id="PTHR13094">
    <property type="entry name" value="NADH-UBIQUINONE OXIDOREDUCTASE PDSW SUBUNIT"/>
    <property type="match status" value="1"/>
</dbReference>
<evidence type="ECO:0000256" key="9">
    <source>
        <dbReference type="ARBA" id="ARBA00023136"/>
    </source>
</evidence>
<evidence type="ECO:0000256" key="12">
    <source>
        <dbReference type="ARBA" id="ARBA00032549"/>
    </source>
</evidence>
<dbReference type="Pfam" id="PF10249">
    <property type="entry name" value="NDUFB10"/>
    <property type="match status" value="1"/>
</dbReference>
<dbReference type="Proteomes" id="UP000694545">
    <property type="component" value="Unplaced"/>
</dbReference>
<dbReference type="Ensembl" id="ENSVKKT00000025313.1">
    <property type="protein sequence ID" value="ENSVKKP00000024712.1"/>
    <property type="gene ID" value="ENSVKKG00000016274.1"/>
</dbReference>
<organism evidence="14 15">
    <name type="scientific">Varanus komodoensis</name>
    <name type="common">Komodo dragon</name>
    <dbReference type="NCBI Taxonomy" id="61221"/>
    <lineage>
        <taxon>Eukaryota</taxon>
        <taxon>Metazoa</taxon>
        <taxon>Chordata</taxon>
        <taxon>Craniata</taxon>
        <taxon>Vertebrata</taxon>
        <taxon>Euteleostomi</taxon>
        <taxon>Lepidosauria</taxon>
        <taxon>Squamata</taxon>
        <taxon>Bifurcata</taxon>
        <taxon>Unidentata</taxon>
        <taxon>Episquamata</taxon>
        <taxon>Toxicofera</taxon>
        <taxon>Anguimorpha</taxon>
        <taxon>Paleoanguimorpha</taxon>
        <taxon>Varanoidea</taxon>
        <taxon>Varanidae</taxon>
        <taxon>Varanus</taxon>
    </lineage>
</organism>
<dbReference type="InterPro" id="IPR019377">
    <property type="entry name" value="NADH_UbQ_OxRdtase_su10"/>
</dbReference>
<accession>A0A8D2Q787</accession>
<evidence type="ECO:0000256" key="6">
    <source>
        <dbReference type="ARBA" id="ARBA00022792"/>
    </source>
</evidence>
<reference evidence="14" key="2">
    <citation type="submission" date="2025-09" db="UniProtKB">
        <authorList>
            <consortium name="Ensembl"/>
        </authorList>
    </citation>
    <scope>IDENTIFICATION</scope>
</reference>
<keyword evidence="9" id="KW-0472">Membrane</keyword>
<dbReference type="OrthoDB" id="6017729at2759"/>
<evidence type="ECO:0000256" key="8">
    <source>
        <dbReference type="ARBA" id="ARBA00023128"/>
    </source>
</evidence>
<keyword evidence="6" id="KW-0999">Mitochondrion inner membrane</keyword>
<dbReference type="AlphaFoldDB" id="A0A8D2Q787"/>
<dbReference type="InterPro" id="IPR039993">
    <property type="entry name" value="NDUFB10"/>
</dbReference>
<protein>
    <recommendedName>
        <fullName evidence="3">NADH dehydrogenase [ubiquinone] 1 beta subcomplex subunit 10</fullName>
    </recommendedName>
    <alternativeName>
        <fullName evidence="11">Complex I-PDSW</fullName>
    </alternativeName>
    <alternativeName>
        <fullName evidence="12">NADH-ubiquinone oxidoreductase PDSW subunit</fullName>
    </alternativeName>
</protein>
<evidence type="ECO:0000256" key="7">
    <source>
        <dbReference type="ARBA" id="ARBA00022982"/>
    </source>
</evidence>
<dbReference type="PANTHER" id="PTHR13094:SF1">
    <property type="entry name" value="NADH DEHYDROGENASE [UBIQUINONE] 1 BETA SUBCOMPLEX SUBUNIT 10"/>
    <property type="match status" value="1"/>
</dbReference>
<sequence length="177" mass="21219">MPEKPDRDVYREPPQRTPAPNPQTSIPNPLDLLDKIFYYTVDKPVTAWREWIERQHEKNRIYYYHQNFRRVPDLTECMEDDILCIYEAEMQWERDYKVDQQIVKIIQDRLEACKQREGPSFLQNCAAELQQFKDVSQAYESRYSELGAYRSARKCLMKQKHRMIAEHKAQAAAKSQD</sequence>
<keyword evidence="15" id="KW-1185">Reference proteome</keyword>
<reference evidence="14" key="1">
    <citation type="submission" date="2025-08" db="UniProtKB">
        <authorList>
            <consortium name="Ensembl"/>
        </authorList>
    </citation>
    <scope>IDENTIFICATION</scope>
</reference>
<comment type="similarity">
    <text evidence="2">Belongs to the complex I NDUFB10 subunit family.</text>
</comment>
<keyword evidence="7" id="KW-0249">Electron transport</keyword>
<feature type="region of interest" description="Disordered" evidence="13">
    <location>
        <begin position="1"/>
        <end position="27"/>
    </location>
</feature>
<evidence type="ECO:0000313" key="14">
    <source>
        <dbReference type="Ensembl" id="ENSVKKP00000024712.1"/>
    </source>
</evidence>
<dbReference type="RefSeq" id="XP_044308455.1">
    <property type="nucleotide sequence ID" value="XM_044452520.1"/>
</dbReference>